<protein>
    <submittedName>
        <fullName evidence="1">Uncharacterized protein</fullName>
    </submittedName>
</protein>
<dbReference type="EMBL" id="CP159925">
    <property type="protein sequence ID" value="XCO75443.1"/>
    <property type="molecule type" value="Genomic_DNA"/>
</dbReference>
<reference evidence="1" key="1">
    <citation type="submission" date="2024-06" db="EMBL/GenBank/DDBJ databases">
        <authorList>
            <person name="Li S."/>
        </authorList>
    </citation>
    <scope>NUCLEOTIDE SEQUENCE</scope>
    <source>
        <strain evidence="1">SR10</strain>
    </source>
</reference>
<name>A0AAU8MSB1_9GAMM</name>
<dbReference type="AlphaFoldDB" id="A0AAU8MSB1"/>
<organism evidence="1">
    <name type="scientific">Lysobacter firmicutimachus</name>
    <dbReference type="NCBI Taxonomy" id="1792846"/>
    <lineage>
        <taxon>Bacteria</taxon>
        <taxon>Pseudomonadati</taxon>
        <taxon>Pseudomonadota</taxon>
        <taxon>Gammaproteobacteria</taxon>
        <taxon>Lysobacterales</taxon>
        <taxon>Lysobacteraceae</taxon>
        <taxon>Lysobacter</taxon>
    </lineage>
</organism>
<accession>A0AAU8MSB1</accession>
<evidence type="ECO:0000313" key="1">
    <source>
        <dbReference type="EMBL" id="XCO75443.1"/>
    </source>
</evidence>
<dbReference type="RefSeq" id="WP_363798470.1">
    <property type="nucleotide sequence ID" value="NZ_CP159925.1"/>
</dbReference>
<gene>
    <name evidence="1" type="ORF">ABU614_01180</name>
</gene>
<sequence length="58" mass="6310">MTITYVSWGRWILMTAVRKLGTTYALTELDDGSEGIEPMSPEAAEAVAEFSRKTGSAL</sequence>
<proteinExistence type="predicted"/>